<dbReference type="HOGENOM" id="CLU_2330862_0_0_0"/>
<dbReference type="InParanoid" id="M1YMA3"/>
<dbReference type="EMBL" id="CAQJ01000082">
    <property type="protein sequence ID" value="CCQ91618.1"/>
    <property type="molecule type" value="Genomic_DNA"/>
</dbReference>
<evidence type="ECO:0000313" key="2">
    <source>
        <dbReference type="Proteomes" id="UP000011704"/>
    </source>
</evidence>
<organism evidence="1 2">
    <name type="scientific">Nitrospina gracilis (strain 3/211)</name>
    <dbReference type="NCBI Taxonomy" id="1266370"/>
    <lineage>
        <taxon>Bacteria</taxon>
        <taxon>Pseudomonadati</taxon>
        <taxon>Nitrospinota/Tectimicrobiota group</taxon>
        <taxon>Nitrospinota</taxon>
        <taxon>Nitrospinia</taxon>
        <taxon>Nitrospinales</taxon>
        <taxon>Nitrospinaceae</taxon>
        <taxon>Nitrospina</taxon>
    </lineage>
</organism>
<comment type="caution">
    <text evidence="1">The sequence shown here is derived from an EMBL/GenBank/DDBJ whole genome shotgun (WGS) entry which is preliminary data.</text>
</comment>
<accession>M1YMA3</accession>
<sequence>MTCGMCWDLITYILELCPPQSGQDEGVSAIKPGSQNMLHTFLKSATLAVCLTLLLPAEGSSVEDKVAACLSHVTPLQKKRSLSSTSGECGLCSSGLPI</sequence>
<proteinExistence type="predicted"/>
<reference evidence="1 2" key="1">
    <citation type="journal article" date="2013" name="Front. Microbiol.">
        <title>The genome of Nitrospina gracilis illuminates the metabolism and evolution of the major marine nitrite oxidizer.</title>
        <authorList>
            <person name="Luecker S."/>
            <person name="Nowka B."/>
            <person name="Rattei T."/>
            <person name="Spieck E."/>
            <person name="and Daims H."/>
        </authorList>
    </citation>
    <scope>NUCLEOTIDE SEQUENCE [LARGE SCALE GENOMIC DNA]</scope>
    <source>
        <strain evidence="1 2">3/211</strain>
    </source>
</reference>
<dbReference type="Proteomes" id="UP000011704">
    <property type="component" value="Unassembled WGS sequence"/>
</dbReference>
<name>M1YMA3_NITG3</name>
<protein>
    <submittedName>
        <fullName evidence="1">Uncharacterized protein</fullName>
    </submittedName>
</protein>
<dbReference type="STRING" id="1266370.NITGR_740010"/>
<gene>
    <name evidence="1" type="ORF">NITGR_740010</name>
</gene>
<dbReference type="AlphaFoldDB" id="M1YMA3"/>
<evidence type="ECO:0000313" key="1">
    <source>
        <dbReference type="EMBL" id="CCQ91618.1"/>
    </source>
</evidence>
<keyword evidence="2" id="KW-1185">Reference proteome</keyword>